<feature type="region of interest" description="Disordered" evidence="1">
    <location>
        <begin position="380"/>
        <end position="420"/>
    </location>
</feature>
<protein>
    <submittedName>
        <fullName evidence="3">Uncharacterized protein LOC126912628</fullName>
    </submittedName>
</protein>
<feature type="region of interest" description="Disordered" evidence="1">
    <location>
        <begin position="26"/>
        <end position="58"/>
    </location>
</feature>
<dbReference type="Proteomes" id="UP000829999">
    <property type="component" value="Chromosome 27"/>
</dbReference>
<keyword evidence="2" id="KW-1185">Reference proteome</keyword>
<name>A0A9R0F632_SPOFR</name>
<proteinExistence type="predicted"/>
<dbReference type="GeneID" id="126912628"/>
<gene>
    <name evidence="3" type="primary">LOC126912628</name>
</gene>
<dbReference type="RefSeq" id="XP_050561598.1">
    <property type="nucleotide sequence ID" value="XM_050705641.1"/>
</dbReference>
<feature type="compositionally biased region" description="Basic and acidic residues" evidence="1">
    <location>
        <begin position="390"/>
        <end position="400"/>
    </location>
</feature>
<evidence type="ECO:0000256" key="1">
    <source>
        <dbReference type="SAM" id="MobiDB-lite"/>
    </source>
</evidence>
<dbReference type="AlphaFoldDB" id="A0A9R0F632"/>
<evidence type="ECO:0000313" key="2">
    <source>
        <dbReference type="Proteomes" id="UP000829999"/>
    </source>
</evidence>
<dbReference type="OrthoDB" id="3039988at2759"/>
<organism evidence="2 3">
    <name type="scientific">Spodoptera frugiperda</name>
    <name type="common">Fall armyworm</name>
    <dbReference type="NCBI Taxonomy" id="7108"/>
    <lineage>
        <taxon>Eukaryota</taxon>
        <taxon>Metazoa</taxon>
        <taxon>Ecdysozoa</taxon>
        <taxon>Arthropoda</taxon>
        <taxon>Hexapoda</taxon>
        <taxon>Insecta</taxon>
        <taxon>Pterygota</taxon>
        <taxon>Neoptera</taxon>
        <taxon>Endopterygota</taxon>
        <taxon>Lepidoptera</taxon>
        <taxon>Glossata</taxon>
        <taxon>Ditrysia</taxon>
        <taxon>Noctuoidea</taxon>
        <taxon>Noctuidae</taxon>
        <taxon>Amphipyrinae</taxon>
        <taxon>Spodoptera</taxon>
    </lineage>
</organism>
<accession>A0A9R0F632</accession>
<reference evidence="3" key="1">
    <citation type="submission" date="2025-08" db="UniProtKB">
        <authorList>
            <consortium name="RefSeq"/>
        </authorList>
    </citation>
    <scope>IDENTIFICATION</scope>
    <source>
        <tissue evidence="3">Whole larval tissue</tissue>
    </source>
</reference>
<evidence type="ECO:0000313" key="3">
    <source>
        <dbReference type="RefSeq" id="XP_050561598.1"/>
    </source>
</evidence>
<sequence length="510" mass="58859">MSDENSDDGDKSDSEIIKDCEQELQRMQESQEFNWSAAEGSKEINNNQNSRGMKRLRDISEGSSEEGFITVTRNRKLKRLIRSDSLSDNKSVESMEQDGSCEKIEVCLTSAEVLPKQMALAKMLRNENILNIMKIHYKNPYKIFIQFSDKVQAENLIKCEKLAQLGVRAQLTSELTLSYGIVKGVDLETSEKELLDSLTSSFKITSVKRLKRMDPDGNWVNSETVRICFNSRSRPSFVFAYGCRFPVERYIFPVNQCSNCWKFGHIKRFCPRKSIVCPKCGNHHMNCETITFSCPNCKGPHMALDKSCKVYLKEKEIRSIMGDKDLSYKEAYEVFLSLAKEKHENPETANTISQKEYPKTVDNCEYANRQSHINTYADVVRESTSSNRKSSQEKETEHDKSIRRKNGNTAGKKNSKQHTDPDFSIIEIENEITDRQQRLGEEVSEKKEKKKKKVQYLMQKIEEIVLCENKTFLEKIILVFKFIYEECKSYFVNMFCGGGVLQTIFKFLDG</sequence>